<evidence type="ECO:0000259" key="4">
    <source>
        <dbReference type="PROSITE" id="PS50945"/>
    </source>
</evidence>
<comment type="caution">
    <text evidence="5">The sequence shown here is derived from an EMBL/GenBank/DDBJ whole genome shotgun (WGS) entry which is preliminary data.</text>
</comment>
<dbReference type="PANTHER" id="PTHR10407:SF15">
    <property type="entry name" value="HUNTINGTIN INTERACTING PROTEIN 1"/>
    <property type="match status" value="1"/>
</dbReference>
<dbReference type="InterPro" id="IPR030224">
    <property type="entry name" value="Sla2_fam"/>
</dbReference>
<keyword evidence="3" id="KW-0175">Coiled coil</keyword>
<keyword evidence="6" id="KW-1185">Reference proteome</keyword>
<dbReference type="GO" id="GO:0032051">
    <property type="term" value="F:clathrin light chain binding"/>
    <property type="evidence" value="ECO:0007669"/>
    <property type="project" value="TreeGrafter"/>
</dbReference>
<dbReference type="GO" id="GO:0080025">
    <property type="term" value="F:phosphatidylinositol-3,5-bisphosphate binding"/>
    <property type="evidence" value="ECO:0007669"/>
    <property type="project" value="TreeGrafter"/>
</dbReference>
<evidence type="ECO:0000256" key="1">
    <source>
        <dbReference type="ARBA" id="ARBA00004496"/>
    </source>
</evidence>
<dbReference type="EMBL" id="LSSK01000296">
    <property type="protein sequence ID" value="OMH83872.1"/>
    <property type="molecule type" value="Genomic_DNA"/>
</dbReference>
<dbReference type="GO" id="GO:0035615">
    <property type="term" value="F:clathrin adaptor activity"/>
    <property type="evidence" value="ECO:0007669"/>
    <property type="project" value="TreeGrafter"/>
</dbReference>
<proteinExistence type="predicted"/>
<dbReference type="PROSITE" id="PS50945">
    <property type="entry name" value="I_LWEQ"/>
    <property type="match status" value="1"/>
</dbReference>
<accession>A0A1R1PSL1</accession>
<keyword evidence="2" id="KW-0963">Cytoplasm</keyword>
<feature type="domain" description="I/LWEQ" evidence="4">
    <location>
        <begin position="1"/>
        <end position="245"/>
    </location>
</feature>
<dbReference type="GO" id="GO:0030136">
    <property type="term" value="C:clathrin-coated vesicle"/>
    <property type="evidence" value="ECO:0007669"/>
    <property type="project" value="TreeGrafter"/>
</dbReference>
<dbReference type="GO" id="GO:0043325">
    <property type="term" value="F:phosphatidylinositol-3,4-bisphosphate binding"/>
    <property type="evidence" value="ECO:0007669"/>
    <property type="project" value="TreeGrafter"/>
</dbReference>
<sequence>STDLDLADAVEAAMLNAASTIEAAKAKLQAMMTVAIPNLSDAKLNINENILDYSMRLADAISRLIRAATASQNEIVAAGRGSASKTAFYKQHNRWTEGLISAAKAVAIATNILVETADAVINDTKAIEDLIVAAREVSASTVQLLAASRVKSQLHSPCQLELEAAAKAVTDTSHELVAVVSKLAEHELADQHDPERQRQVIEGWTVYEYKSKEMEQQVEILKLEKDLTNARRKLADMRRYGYHNIDDSSI</sequence>
<dbReference type="Gene3D" id="1.20.1410.10">
    <property type="entry name" value="I/LWEQ domain"/>
    <property type="match status" value="1"/>
</dbReference>
<dbReference type="GO" id="GO:0048268">
    <property type="term" value="P:clathrin coat assembly"/>
    <property type="evidence" value="ECO:0007669"/>
    <property type="project" value="TreeGrafter"/>
</dbReference>
<dbReference type="InterPro" id="IPR002558">
    <property type="entry name" value="ILWEQ_dom"/>
</dbReference>
<dbReference type="GO" id="GO:0051015">
    <property type="term" value="F:actin filament binding"/>
    <property type="evidence" value="ECO:0007669"/>
    <property type="project" value="TreeGrafter"/>
</dbReference>
<evidence type="ECO:0000313" key="6">
    <source>
        <dbReference type="Proteomes" id="UP000188320"/>
    </source>
</evidence>
<dbReference type="GO" id="GO:0007015">
    <property type="term" value="P:actin filament organization"/>
    <property type="evidence" value="ECO:0007669"/>
    <property type="project" value="TreeGrafter"/>
</dbReference>
<dbReference type="AlphaFoldDB" id="A0A1R1PSL1"/>
<dbReference type="OrthoDB" id="10262320at2759"/>
<evidence type="ECO:0000256" key="2">
    <source>
        <dbReference type="ARBA" id="ARBA00022490"/>
    </source>
</evidence>
<name>A0A1R1PSL1_ZANCU</name>
<dbReference type="Pfam" id="PF01608">
    <property type="entry name" value="I_LWEQ"/>
    <property type="match status" value="1"/>
</dbReference>
<gene>
    <name evidence="5" type="ORF">AX774_g2627</name>
</gene>
<dbReference type="PANTHER" id="PTHR10407">
    <property type="entry name" value="HUNTINGTIN INTERACTING PROTEIN 1"/>
    <property type="match status" value="1"/>
</dbReference>
<dbReference type="InterPro" id="IPR035964">
    <property type="entry name" value="I/LWEQ_dom_sf"/>
</dbReference>
<dbReference type="Proteomes" id="UP000188320">
    <property type="component" value="Unassembled WGS sequence"/>
</dbReference>
<dbReference type="SUPFAM" id="SSF109885">
    <property type="entry name" value="I/LWEQ domain"/>
    <property type="match status" value="1"/>
</dbReference>
<comment type="subcellular location">
    <subcellularLocation>
        <location evidence="1">Cytoplasm</location>
    </subcellularLocation>
</comment>
<dbReference type="SMART" id="SM00307">
    <property type="entry name" value="ILWEQ"/>
    <property type="match status" value="1"/>
</dbReference>
<organism evidence="5 6">
    <name type="scientific">Zancudomyces culisetae</name>
    <name type="common">Gut fungus</name>
    <name type="synonym">Smittium culisetae</name>
    <dbReference type="NCBI Taxonomy" id="1213189"/>
    <lineage>
        <taxon>Eukaryota</taxon>
        <taxon>Fungi</taxon>
        <taxon>Fungi incertae sedis</taxon>
        <taxon>Zoopagomycota</taxon>
        <taxon>Kickxellomycotina</taxon>
        <taxon>Harpellomycetes</taxon>
        <taxon>Harpellales</taxon>
        <taxon>Legeriomycetaceae</taxon>
        <taxon>Zancudomyces</taxon>
    </lineage>
</organism>
<feature type="coiled-coil region" evidence="3">
    <location>
        <begin position="211"/>
        <end position="240"/>
    </location>
</feature>
<dbReference type="GO" id="GO:0006897">
    <property type="term" value="P:endocytosis"/>
    <property type="evidence" value="ECO:0007669"/>
    <property type="project" value="InterPro"/>
</dbReference>
<feature type="non-terminal residue" evidence="5">
    <location>
        <position position="1"/>
    </location>
</feature>
<evidence type="ECO:0000313" key="5">
    <source>
        <dbReference type="EMBL" id="OMH83872.1"/>
    </source>
</evidence>
<dbReference type="GO" id="GO:0030864">
    <property type="term" value="C:cortical actin cytoskeleton"/>
    <property type="evidence" value="ECO:0007669"/>
    <property type="project" value="TreeGrafter"/>
</dbReference>
<evidence type="ECO:0000256" key="3">
    <source>
        <dbReference type="SAM" id="Coils"/>
    </source>
</evidence>
<reference evidence="6" key="1">
    <citation type="submission" date="2017-01" db="EMBL/GenBank/DDBJ databases">
        <authorList>
            <person name="Wang Y."/>
            <person name="White M."/>
            <person name="Kvist S."/>
            <person name="Moncalvo J.-M."/>
        </authorList>
    </citation>
    <scope>NUCLEOTIDE SEQUENCE [LARGE SCALE GENOMIC DNA]</scope>
    <source>
        <strain evidence="6">COL-18-3</strain>
    </source>
</reference>
<protein>
    <submittedName>
        <fullName evidence="5">Endocytosis protein end4</fullName>
    </submittedName>
</protein>